<proteinExistence type="predicted"/>
<keyword evidence="2" id="KW-1185">Reference proteome</keyword>
<evidence type="ECO:0000313" key="2">
    <source>
        <dbReference type="Proteomes" id="UP001163603"/>
    </source>
</evidence>
<comment type="caution">
    <text evidence="1">The sequence shown here is derived from an EMBL/GenBank/DDBJ whole genome shotgun (WGS) entry which is preliminary data.</text>
</comment>
<sequence>MVKSNENGSVSVAPFLKKCYEMVDDESTDSIISWSQNSESFVIWDMTEFSVKLLPKYFKHSNFSSFIRQLNIYGFRKVDTDRWEFANDGFIRGQKHLLNNISRRKNSQAPEHRKSSQQSENVVELCDKIDNLALWKAVENLKTDKNALAQELVKLRQYQETADNKLLLLRDRVQGMETNQQQMLSFLVMAMQNPNFLVQLLQPKENNWRMAEASSILEEVTECGEPVASDNMLVRYQPPVDETLKPVLTPMTDSEIQPESDTSDGRKDFFMNIDFAKMLMEETHAPFIPSDLNYDGEWEKLLLGSPFIENPEDNQLDREAETGSEMEVEPTAPGNDLEKLHNFELLLQQMDKSQNSQVEPTNNGSHLENPQNLEFHTEKMTHLASEN</sequence>
<gene>
    <name evidence="1" type="ORF">Pint_22453</name>
</gene>
<reference evidence="2" key="1">
    <citation type="journal article" date="2023" name="G3 (Bethesda)">
        <title>Genome assembly and association tests identify interacting loci associated with vigor, precocity, and sex in interspecific pistachio rootstocks.</title>
        <authorList>
            <person name="Palmer W."/>
            <person name="Jacygrad E."/>
            <person name="Sagayaradj S."/>
            <person name="Cavanaugh K."/>
            <person name="Han R."/>
            <person name="Bertier L."/>
            <person name="Beede B."/>
            <person name="Kafkas S."/>
            <person name="Golino D."/>
            <person name="Preece J."/>
            <person name="Michelmore R."/>
        </authorList>
    </citation>
    <scope>NUCLEOTIDE SEQUENCE [LARGE SCALE GENOMIC DNA]</scope>
</reference>
<accession>A0ACC0YMH0</accession>
<evidence type="ECO:0000313" key="1">
    <source>
        <dbReference type="EMBL" id="KAJ0038619.1"/>
    </source>
</evidence>
<protein>
    <submittedName>
        <fullName evidence="1">Uncharacterized protein</fullName>
    </submittedName>
</protein>
<dbReference type="EMBL" id="CM047741">
    <property type="protein sequence ID" value="KAJ0038619.1"/>
    <property type="molecule type" value="Genomic_DNA"/>
</dbReference>
<dbReference type="Proteomes" id="UP001163603">
    <property type="component" value="Chromosome 6"/>
</dbReference>
<organism evidence="1 2">
    <name type="scientific">Pistacia integerrima</name>
    <dbReference type="NCBI Taxonomy" id="434235"/>
    <lineage>
        <taxon>Eukaryota</taxon>
        <taxon>Viridiplantae</taxon>
        <taxon>Streptophyta</taxon>
        <taxon>Embryophyta</taxon>
        <taxon>Tracheophyta</taxon>
        <taxon>Spermatophyta</taxon>
        <taxon>Magnoliopsida</taxon>
        <taxon>eudicotyledons</taxon>
        <taxon>Gunneridae</taxon>
        <taxon>Pentapetalae</taxon>
        <taxon>rosids</taxon>
        <taxon>malvids</taxon>
        <taxon>Sapindales</taxon>
        <taxon>Anacardiaceae</taxon>
        <taxon>Pistacia</taxon>
    </lineage>
</organism>
<name>A0ACC0YMH0_9ROSI</name>